<dbReference type="Pfam" id="PF01494">
    <property type="entry name" value="FAD_binding_3"/>
    <property type="match status" value="1"/>
</dbReference>
<sequence length="376" mass="42800">MKKQNLQHIAIIGGGPGGLMLGLLLQHQGLPFTIYERAHKNIHKDRGGSLDIHDDSGQLALKQAGIFEVFRKYVRFDGEDTRIVRKDGKILYDEDAEDEGSRPEIDRGKLCDIIVEQINPQHIKYGYKYENMKQLDNGQAELTFENGVKVITDLVIGADGAFSKIRPHLTDAMPEYTGISMIEMNSDENEHPDLLKFNKNGKVMALGGHQAILGQRNGDGRIMAYISFKMMYDTLDEYRNLSLDELKERLMHEFNDWGADLKKYIAYSYDDVKFRRIYKLPIGLTWETQKNMTLIGDAAHLMSPFAGEGVNMALHDAYLLAKAFHMYDDLTEILNSYEQQMFEIAKVHAQESQDNLAIFFSDNGAETMAQLFEEIA</sequence>
<feature type="domain" description="FAD-binding" evidence="5">
    <location>
        <begin position="9"/>
        <end position="346"/>
    </location>
</feature>
<dbReference type="PANTHER" id="PTHR46972">
    <property type="entry name" value="MONOOXYGENASE ASQM-RELATED"/>
    <property type="match status" value="1"/>
</dbReference>
<keyword evidence="2" id="KW-0274">FAD</keyword>
<dbReference type="InterPro" id="IPR036188">
    <property type="entry name" value="FAD/NAD-bd_sf"/>
</dbReference>
<keyword evidence="4 7" id="KW-0503">Monooxygenase</keyword>
<dbReference type="SUPFAM" id="SSF51905">
    <property type="entry name" value="FAD/NAD(P)-binding domain"/>
    <property type="match status" value="1"/>
</dbReference>
<evidence type="ECO:0000256" key="4">
    <source>
        <dbReference type="ARBA" id="ARBA00023033"/>
    </source>
</evidence>
<dbReference type="EMBL" id="UGZE01000001">
    <property type="protein sequence ID" value="SUJ07400.1"/>
    <property type="molecule type" value="Genomic_DNA"/>
</dbReference>
<evidence type="ECO:0000256" key="1">
    <source>
        <dbReference type="ARBA" id="ARBA00022630"/>
    </source>
</evidence>
<evidence type="ECO:0000256" key="2">
    <source>
        <dbReference type="ARBA" id="ARBA00022827"/>
    </source>
</evidence>
<dbReference type="Proteomes" id="UP000254956">
    <property type="component" value="Unassembled WGS sequence"/>
</dbReference>
<dbReference type="RefSeq" id="WP_103388317.1">
    <property type="nucleotide sequence ID" value="NZ_BKAV01000015.1"/>
</dbReference>
<keyword evidence="3" id="KW-0560">Oxidoreductase</keyword>
<reference evidence="7 8" key="1">
    <citation type="submission" date="2018-06" db="EMBL/GenBank/DDBJ databases">
        <authorList>
            <consortium name="Pathogen Informatics"/>
            <person name="Doyle S."/>
        </authorList>
    </citation>
    <scope>NUCLEOTIDE SEQUENCE [LARGE SCALE GENOMIC DNA]</scope>
    <source>
        <strain evidence="7 8">NCTC12413</strain>
    </source>
</reference>
<dbReference type="GO" id="GO:0071949">
    <property type="term" value="F:FAD binding"/>
    <property type="evidence" value="ECO:0007669"/>
    <property type="project" value="InterPro"/>
</dbReference>
<dbReference type="PRINTS" id="PR00420">
    <property type="entry name" value="RNGMNOXGNASE"/>
</dbReference>
<dbReference type="STRING" id="1212545.SARL_08319"/>
<organism evidence="7 8">
    <name type="scientific">Staphylococcus arlettae</name>
    <dbReference type="NCBI Taxonomy" id="29378"/>
    <lineage>
        <taxon>Bacteria</taxon>
        <taxon>Bacillati</taxon>
        <taxon>Bacillota</taxon>
        <taxon>Bacilli</taxon>
        <taxon>Bacillales</taxon>
        <taxon>Staphylococcaceae</taxon>
        <taxon>Staphylococcus</taxon>
    </lineage>
</organism>
<dbReference type="Proteomes" id="UP000321598">
    <property type="component" value="Unassembled WGS sequence"/>
</dbReference>
<name>A0A380BVB3_9STAP</name>
<protein>
    <submittedName>
        <fullName evidence="6">FAD-dependent oxidoreductase</fullName>
    </submittedName>
    <submittedName>
        <fullName evidence="7">Putative monooxygenase</fullName>
    </submittedName>
</protein>
<gene>
    <name evidence="7" type="ORF">NCTC12413_00144</name>
    <name evidence="6" type="ORF">SAR03_14950</name>
</gene>
<dbReference type="EMBL" id="BKAV01000015">
    <property type="protein sequence ID" value="GEQ00458.1"/>
    <property type="molecule type" value="Genomic_DNA"/>
</dbReference>
<evidence type="ECO:0000259" key="5">
    <source>
        <dbReference type="Pfam" id="PF01494"/>
    </source>
</evidence>
<dbReference type="Gene3D" id="3.50.50.60">
    <property type="entry name" value="FAD/NAD(P)-binding domain"/>
    <property type="match status" value="1"/>
</dbReference>
<dbReference type="InterPro" id="IPR002938">
    <property type="entry name" value="FAD-bd"/>
</dbReference>
<evidence type="ECO:0000313" key="6">
    <source>
        <dbReference type="EMBL" id="GEQ00458.1"/>
    </source>
</evidence>
<dbReference type="PANTHER" id="PTHR46972:SF1">
    <property type="entry name" value="FAD DEPENDENT OXIDOREDUCTASE DOMAIN-CONTAINING PROTEIN"/>
    <property type="match status" value="1"/>
</dbReference>
<keyword evidence="1" id="KW-0285">Flavoprotein</keyword>
<proteinExistence type="predicted"/>
<evidence type="ECO:0000256" key="3">
    <source>
        <dbReference type="ARBA" id="ARBA00023002"/>
    </source>
</evidence>
<evidence type="ECO:0000313" key="9">
    <source>
        <dbReference type="Proteomes" id="UP000321598"/>
    </source>
</evidence>
<dbReference type="AlphaFoldDB" id="A0A380BVB3"/>
<evidence type="ECO:0000313" key="8">
    <source>
        <dbReference type="Proteomes" id="UP000254956"/>
    </source>
</evidence>
<dbReference type="GO" id="GO:0004497">
    <property type="term" value="F:monooxygenase activity"/>
    <property type="evidence" value="ECO:0007669"/>
    <property type="project" value="UniProtKB-KW"/>
</dbReference>
<keyword evidence="9" id="KW-1185">Reference proteome</keyword>
<reference evidence="6 9" key="2">
    <citation type="submission" date="2019-07" db="EMBL/GenBank/DDBJ databases">
        <title>Whole genome shotgun sequence of Staphylococcus arlettae NBRC 109765.</title>
        <authorList>
            <person name="Hosoyama A."/>
            <person name="Uohara A."/>
            <person name="Ohji S."/>
            <person name="Ichikawa N."/>
        </authorList>
    </citation>
    <scope>NUCLEOTIDE SEQUENCE [LARGE SCALE GENOMIC DNA]</scope>
    <source>
        <strain evidence="6 9">NBRC 109765</strain>
    </source>
</reference>
<evidence type="ECO:0000313" key="7">
    <source>
        <dbReference type="EMBL" id="SUJ07400.1"/>
    </source>
</evidence>
<accession>A0A380BVB3</accession>
<dbReference type="OrthoDB" id="9806565at2"/>